<evidence type="ECO:0008006" key="3">
    <source>
        <dbReference type="Google" id="ProtNLM"/>
    </source>
</evidence>
<reference evidence="1" key="1">
    <citation type="submission" date="2021-03" db="EMBL/GenBank/DDBJ databases">
        <title>Complete Genome of Pseudoalteromonas xiamenensis STKMTI.2, a new potential marine bacterium producing anti-Vibrio compounds.</title>
        <authorList>
            <person name="Handayani D.P."/>
            <person name="Isnansetyo A."/>
            <person name="Istiqomah I."/>
            <person name="Jumina J."/>
        </authorList>
    </citation>
    <scope>NUCLEOTIDE SEQUENCE</scope>
    <source>
        <strain evidence="1">STKMTI.2</strain>
    </source>
</reference>
<dbReference type="SUPFAM" id="SSF53850">
    <property type="entry name" value="Periplasmic binding protein-like II"/>
    <property type="match status" value="1"/>
</dbReference>
<dbReference type="Proteomes" id="UP000664904">
    <property type="component" value="Chromosome"/>
</dbReference>
<organism evidence="1 2">
    <name type="scientific">Pseudoalteromonas xiamenensis</name>
    <dbReference type="NCBI Taxonomy" id="882626"/>
    <lineage>
        <taxon>Bacteria</taxon>
        <taxon>Pseudomonadati</taxon>
        <taxon>Pseudomonadota</taxon>
        <taxon>Gammaproteobacteria</taxon>
        <taxon>Alteromonadales</taxon>
        <taxon>Pseudoalteromonadaceae</taxon>
        <taxon>Pseudoalteromonas</taxon>
    </lineage>
</organism>
<evidence type="ECO:0000313" key="1">
    <source>
        <dbReference type="EMBL" id="QTH72540.1"/>
    </source>
</evidence>
<dbReference type="AlphaFoldDB" id="A0A975DIW8"/>
<proteinExistence type="predicted"/>
<protein>
    <recommendedName>
        <fullName evidence="3">Solute-binding protein family 3/N-terminal domain-containing protein</fullName>
    </recommendedName>
</protein>
<accession>A0A975DIW8</accession>
<name>A0A975DIW8_9GAMM</name>
<gene>
    <name evidence="1" type="ORF">J5O05_06945</name>
</gene>
<dbReference type="RefSeq" id="WP_208844164.1">
    <property type="nucleotide sequence ID" value="NZ_CP072133.1"/>
</dbReference>
<dbReference type="EMBL" id="CP072133">
    <property type="protein sequence ID" value="QTH72540.1"/>
    <property type="molecule type" value="Genomic_DNA"/>
</dbReference>
<sequence length="171" mass="19615">MKNSLKLKELSVGSGFAWPDTRILKDNGFEVTVGSSENLINMLEKKRFALFPRAIHEPWSEVSGRTELVVEENLGLCYPVAMYFFTNQHNSRLRERLQYGLEKAIEDGSFDTLFATHPITADVLSLAHFEQRKVLPLQNEGITARTRQVFNTPSLVWQPVFDCVKRFNPQL</sequence>
<evidence type="ECO:0000313" key="2">
    <source>
        <dbReference type="Proteomes" id="UP000664904"/>
    </source>
</evidence>
<keyword evidence="2" id="KW-1185">Reference proteome</keyword>
<dbReference type="KEGG" id="pxi:J5O05_06945"/>